<evidence type="ECO:0000256" key="6">
    <source>
        <dbReference type="HAMAP-Rule" id="MF_01321"/>
    </source>
</evidence>
<evidence type="ECO:0000256" key="1">
    <source>
        <dbReference type="ARBA" id="ARBA00022478"/>
    </source>
</evidence>
<dbReference type="NCBIfam" id="TIGR02013">
    <property type="entry name" value="rpoB"/>
    <property type="match status" value="1"/>
</dbReference>
<dbReference type="Gene3D" id="3.90.1800.10">
    <property type="entry name" value="RNA polymerase alpha subunit dimerisation domain"/>
    <property type="match status" value="1"/>
</dbReference>
<sequence>MAGKLVQYGRRQRRSYARINEVLELPNLIEIQQRSYQWFLEEGLREMFQDISPIEDFTGNLVLEFIDYSLGEPKYSVEECKERDVTYAAPLRVKVRLINKETGEVKEQEVFMGDFPLMTETGTFIINGAERVIVSQLVRSPSVYYSTKVDKNGKPAYTATVIPNRGAWLEYETDAKDILYVRIDRTRKIPVTVLLRALGFSTDAEILELLGDDEYVRNTLDKDNTGSTEKALIEIYERLRPGEPPTADNARSLLYSRFFDPKRYDLASVGRYKMNKKLHIKNRLLNQRLAEPIVDPETGEIIAEAGQVIDRRVLNKILPLLEKEDGLGWEEHNVRGGVPEDGTIRLQSVKIFSPVEDGKVIKVISNGNVDSSVKHITPADIVASINYFINLLHGVGSTDDIDHLGNRRLRSVGELLQNQFRIGLSRMERVVRERMSIQDANAITPQALINIRPVIASIKEFFGSSQLSQFMDQTNPLAELTHKRRLSALGPGGLTRERAGFEVRDVHHSHYGRMCPIETPEGPNIGLINSLSTYARVNEYGFIETPYRKVDPDTHVVTDEIVYLTADEEDNYYIAQANAELDEEGRFVNDQIVVRYKDEILTVPRERVDFMDVSPKQVVSVATACIPFLENDDSNRALMGSNMQRQAVPLLKPEAPFIGTGMEYKAARDSGVMVLAKRPGVVERVTADEIWVRHEEEVDGKLVKGDLDKYKLIKFQRSNQGTCINQRPIVKVGDRVQKGDTLADGPSTEQGELALGRNVLVAFMTWEGYNYEDAILLSEKLVKEDVYTSIHIEEYECEARDTKLGPEEITRDIPNVGEDALKNLDERGIIRIGAEIKAGDILVGKVTPKGVTELTAEERLLHAIFGEKAREVRDTSLRVPHGTDGIVVDVKVFTRENGDELPPGVNQLVRVYIAQKRKISEGDKMAGRHGNKGVIARVLPEEDMPFLPDGTPVEVVLNPLGVPSRMNIGQVLEVHLGMAAKAMGLHMATPVFDGATEQDVFETLKEAGLPEDGKTILYDGRTGEPFENRVTVGVMYMIKLAHMVDDKIHARSTGPYSLVTQQPLGGKAQFGGQRFGEMEVWALEAYGAAYTLQEILTVKSDDVVGRVKTYESIVKGENVPEPGVPESFKVLIKELQSLGMDVKILSGDEQEIEIREIDEEDEPANDRLGFDLDSGEDEKKSSSS</sequence>
<keyword evidence="4 6" id="KW-0804">Transcription</keyword>
<dbReference type="GO" id="GO:0000428">
    <property type="term" value="C:DNA-directed RNA polymerase complex"/>
    <property type="evidence" value="ECO:0007669"/>
    <property type="project" value="UniProtKB-KW"/>
</dbReference>
<keyword evidence="2 6" id="KW-0808">Transferase</keyword>
<dbReference type="InterPro" id="IPR037033">
    <property type="entry name" value="DNA-dir_RNAP_su2_hyb_sf"/>
</dbReference>
<dbReference type="InterPro" id="IPR010243">
    <property type="entry name" value="RNA_pol_bsu_bac"/>
</dbReference>
<feature type="domain" description="RNA polymerase Rpb2" evidence="11">
    <location>
        <begin position="1071"/>
        <end position="1145"/>
    </location>
</feature>
<dbReference type="InterPro" id="IPR007642">
    <property type="entry name" value="RNA_pol_Rpb2_2"/>
</dbReference>
<dbReference type="PROSITE" id="PS01166">
    <property type="entry name" value="RNA_POL_BETA"/>
    <property type="match status" value="1"/>
</dbReference>
<evidence type="ECO:0000259" key="15">
    <source>
        <dbReference type="Pfam" id="PF10385"/>
    </source>
</evidence>
<evidence type="ECO:0000256" key="2">
    <source>
        <dbReference type="ARBA" id="ARBA00022679"/>
    </source>
</evidence>
<evidence type="ECO:0000256" key="5">
    <source>
        <dbReference type="ARBA" id="ARBA00048552"/>
    </source>
</evidence>
<dbReference type="InterPro" id="IPR019462">
    <property type="entry name" value="DNA-dir_RNA_pol_bsu_external_1"/>
</dbReference>
<dbReference type="NCBIfam" id="NF001616">
    <property type="entry name" value="PRK00405.1"/>
    <property type="match status" value="1"/>
</dbReference>
<name>A0ABS2WIF5_9BACL</name>
<comment type="similarity">
    <text evidence="6 7">Belongs to the RNA polymerase beta chain family.</text>
</comment>
<dbReference type="Pfam" id="PF00562">
    <property type="entry name" value="RNA_pol_Rpb2_6"/>
    <property type="match status" value="1"/>
</dbReference>
<dbReference type="Gene3D" id="2.40.270.10">
    <property type="entry name" value="DNA-directed RNA polymerase, subunit 2, domain 6"/>
    <property type="match status" value="1"/>
</dbReference>
<dbReference type="Gene3D" id="2.40.50.150">
    <property type="match status" value="1"/>
</dbReference>
<proteinExistence type="inferred from homology"/>
<reference evidence="16" key="1">
    <citation type="journal article" date="2024" name="Int. J. Syst. Evol. Microbiol.">
        <title>Polycladomyces zharkentensis sp. nov., a novel thermophilic cellulose- and starch-degrading member of the Bacillota from a geothermal aquifer in Kazakhstan.</title>
        <authorList>
            <person name="Mashzhan A."/>
            <person name="Kistaubayeva A."/>
            <person name="Javier-Lopez R."/>
            <person name="Bissenova U."/>
            <person name="Bissenbay A."/>
            <person name="Birkeland N.K."/>
        </authorList>
    </citation>
    <scope>NUCLEOTIDE SEQUENCE</scope>
    <source>
        <strain evidence="16">ZKZ2T</strain>
    </source>
</reference>
<dbReference type="Pfam" id="PF04561">
    <property type="entry name" value="RNA_pol_Rpb2_2"/>
    <property type="match status" value="2"/>
</dbReference>
<keyword evidence="17" id="KW-1185">Reference proteome</keyword>
<evidence type="ECO:0000259" key="13">
    <source>
        <dbReference type="Pfam" id="PF04563"/>
    </source>
</evidence>
<dbReference type="HAMAP" id="MF_01321">
    <property type="entry name" value="RNApol_bact_RpoB"/>
    <property type="match status" value="1"/>
</dbReference>
<dbReference type="InterPro" id="IPR037034">
    <property type="entry name" value="RNA_pol_Rpb2_2_sf"/>
</dbReference>
<feature type="domain" description="RNA polymerase Rpb2" evidence="12">
    <location>
        <begin position="139"/>
        <end position="288"/>
    </location>
</feature>
<dbReference type="GO" id="GO:0003899">
    <property type="term" value="F:DNA-directed RNA polymerase activity"/>
    <property type="evidence" value="ECO:0007669"/>
    <property type="project" value="UniProtKB-EC"/>
</dbReference>
<dbReference type="InterPro" id="IPR007645">
    <property type="entry name" value="RNA_pol_Rpb2_3"/>
</dbReference>
<dbReference type="InterPro" id="IPR007641">
    <property type="entry name" value="RNA_pol_Rpb2_7"/>
</dbReference>
<feature type="compositionally biased region" description="Acidic residues" evidence="9">
    <location>
        <begin position="1154"/>
        <end position="1163"/>
    </location>
</feature>
<keyword evidence="1 6" id="KW-0240">DNA-directed RNA polymerase</keyword>
<dbReference type="Pfam" id="PF10385">
    <property type="entry name" value="RNA_pol_Rpb2_45"/>
    <property type="match status" value="1"/>
</dbReference>
<dbReference type="Gene3D" id="2.40.50.100">
    <property type="match status" value="1"/>
</dbReference>
<gene>
    <name evidence="6 16" type="primary">rpoB</name>
    <name evidence="16" type="ORF">JQC72_06970</name>
</gene>
<dbReference type="InterPro" id="IPR007120">
    <property type="entry name" value="DNA-dir_RNAP_su2_dom"/>
</dbReference>
<keyword evidence="3 6" id="KW-0548">Nucleotidyltransferase</keyword>
<dbReference type="RefSeq" id="WP_205494124.1">
    <property type="nucleotide sequence ID" value="NZ_JAFHAP010000007.1"/>
</dbReference>
<dbReference type="Proteomes" id="UP001177120">
    <property type="component" value="Unassembled WGS sequence"/>
</dbReference>
<comment type="function">
    <text evidence="6 8">DNA-dependent RNA polymerase catalyzes the transcription of DNA into RNA using the four ribonucleoside triphosphates as substrates.</text>
</comment>
<evidence type="ECO:0000256" key="3">
    <source>
        <dbReference type="ARBA" id="ARBA00022695"/>
    </source>
</evidence>
<dbReference type="Gene3D" id="3.90.1110.10">
    <property type="entry name" value="RNA polymerase Rpb2, domain 2"/>
    <property type="match status" value="1"/>
</dbReference>
<protein>
    <recommendedName>
        <fullName evidence="6 8">DNA-directed RNA polymerase subunit beta</fullName>
        <shortName evidence="6">RNAP subunit beta</shortName>
        <ecNumber evidence="6 8">2.7.7.6</ecNumber>
    </recommendedName>
    <alternativeName>
        <fullName evidence="6">RNA polymerase subunit beta</fullName>
    </alternativeName>
    <alternativeName>
        <fullName evidence="6">Transcriptase subunit beta</fullName>
    </alternativeName>
</protein>
<dbReference type="InterPro" id="IPR007121">
    <property type="entry name" value="RNA_pol_bsu_CS"/>
</dbReference>
<evidence type="ECO:0000259" key="14">
    <source>
        <dbReference type="Pfam" id="PF04565"/>
    </source>
</evidence>
<evidence type="ECO:0000256" key="9">
    <source>
        <dbReference type="SAM" id="MobiDB-lite"/>
    </source>
</evidence>
<evidence type="ECO:0000313" key="17">
    <source>
        <dbReference type="Proteomes" id="UP001177120"/>
    </source>
</evidence>
<dbReference type="Pfam" id="PF04565">
    <property type="entry name" value="RNA_pol_Rpb2_3"/>
    <property type="match status" value="1"/>
</dbReference>
<evidence type="ECO:0000259" key="12">
    <source>
        <dbReference type="Pfam" id="PF04561"/>
    </source>
</evidence>
<feature type="domain" description="RNA polymerase Rpb2" evidence="12">
    <location>
        <begin position="373"/>
        <end position="410"/>
    </location>
</feature>
<evidence type="ECO:0000313" key="16">
    <source>
        <dbReference type="EMBL" id="MBN2909263.1"/>
    </source>
</evidence>
<feature type="region of interest" description="Disordered" evidence="9">
    <location>
        <begin position="1154"/>
        <end position="1184"/>
    </location>
</feature>
<dbReference type="Pfam" id="PF04563">
    <property type="entry name" value="RNA_pol_Rpb2_1"/>
    <property type="match status" value="1"/>
</dbReference>
<dbReference type="Gene3D" id="3.90.1100.10">
    <property type="match status" value="2"/>
</dbReference>
<dbReference type="SUPFAM" id="SSF64484">
    <property type="entry name" value="beta and beta-prime subunits of DNA dependent RNA-polymerase"/>
    <property type="match status" value="1"/>
</dbReference>
<dbReference type="EC" id="2.7.7.6" evidence="6 8"/>
<feature type="domain" description="DNA-directed RNA polymerase beta subunit external 1" evidence="15">
    <location>
        <begin position="547"/>
        <end position="614"/>
    </location>
</feature>
<evidence type="ECO:0000256" key="4">
    <source>
        <dbReference type="ARBA" id="ARBA00023163"/>
    </source>
</evidence>
<evidence type="ECO:0000256" key="8">
    <source>
        <dbReference type="RuleBase" id="RU363031"/>
    </source>
</evidence>
<dbReference type="InterPro" id="IPR007644">
    <property type="entry name" value="RNA_pol_bsu_protrusion"/>
</dbReference>
<dbReference type="CDD" id="cd00653">
    <property type="entry name" value="RNA_pol_B_RPB2"/>
    <property type="match status" value="1"/>
</dbReference>
<organism evidence="16 17">
    <name type="scientific">Polycladomyces zharkentensis</name>
    <dbReference type="NCBI Taxonomy" id="2807616"/>
    <lineage>
        <taxon>Bacteria</taxon>
        <taxon>Bacillati</taxon>
        <taxon>Bacillota</taxon>
        <taxon>Bacilli</taxon>
        <taxon>Bacillales</taxon>
        <taxon>Thermoactinomycetaceae</taxon>
        <taxon>Polycladomyces</taxon>
    </lineage>
</organism>
<dbReference type="Pfam" id="PF04560">
    <property type="entry name" value="RNA_pol_Rpb2_7"/>
    <property type="match status" value="1"/>
</dbReference>
<comment type="subunit">
    <text evidence="6 8">The RNAP catalytic core consists of 2 alpha, 1 beta, 1 beta' and 1 omega subunit. When a sigma factor is associated with the core the holoenzyme is formed, which can initiate transcription.</text>
</comment>
<feature type="domain" description="RNA polymerase beta subunit protrusion" evidence="13">
    <location>
        <begin position="27"/>
        <end position="454"/>
    </location>
</feature>
<dbReference type="EMBL" id="JAFHAP010000007">
    <property type="protein sequence ID" value="MBN2909263.1"/>
    <property type="molecule type" value="Genomic_DNA"/>
</dbReference>
<evidence type="ECO:0000256" key="7">
    <source>
        <dbReference type="RuleBase" id="RU000434"/>
    </source>
</evidence>
<accession>A0ABS2WIF5</accession>
<evidence type="ECO:0000259" key="11">
    <source>
        <dbReference type="Pfam" id="PF04560"/>
    </source>
</evidence>
<feature type="domain" description="DNA-directed RNA polymerase subunit 2 hybrid-binding" evidence="10">
    <location>
        <begin position="676"/>
        <end position="1069"/>
    </location>
</feature>
<comment type="caution">
    <text evidence="16">The sequence shown here is derived from an EMBL/GenBank/DDBJ whole genome shotgun (WGS) entry which is preliminary data.</text>
</comment>
<comment type="catalytic activity">
    <reaction evidence="5 6 8">
        <text>RNA(n) + a ribonucleoside 5'-triphosphate = RNA(n+1) + diphosphate</text>
        <dbReference type="Rhea" id="RHEA:21248"/>
        <dbReference type="Rhea" id="RHEA-COMP:14527"/>
        <dbReference type="Rhea" id="RHEA-COMP:17342"/>
        <dbReference type="ChEBI" id="CHEBI:33019"/>
        <dbReference type="ChEBI" id="CHEBI:61557"/>
        <dbReference type="ChEBI" id="CHEBI:140395"/>
        <dbReference type="EC" id="2.7.7.6"/>
    </reaction>
</comment>
<dbReference type="InterPro" id="IPR015712">
    <property type="entry name" value="DNA-dir_RNA_pol_su2"/>
</dbReference>
<dbReference type="PANTHER" id="PTHR20856">
    <property type="entry name" value="DNA-DIRECTED RNA POLYMERASE I SUBUNIT 2"/>
    <property type="match status" value="1"/>
</dbReference>
<evidence type="ECO:0000259" key="10">
    <source>
        <dbReference type="Pfam" id="PF00562"/>
    </source>
</evidence>
<dbReference type="InterPro" id="IPR014724">
    <property type="entry name" value="RNA_pol_RPB2_OB-fold"/>
</dbReference>
<feature type="domain" description="RNA polymerase Rpb2" evidence="14">
    <location>
        <begin position="469"/>
        <end position="537"/>
    </location>
</feature>